<sequence>MIKLYGSSSCNSCRKAKAWLEEQGLAFEERNMIAEPLNKRELKEILALTENGTEEIIATRSKVYNKFSFDFNDLTFNELVAVIEENPTLLKRPIIIDQTKLQIGYNEDEIHQFIPREVRKVYSKKMTETLFYMDMKKQKFA</sequence>
<keyword evidence="2" id="KW-0676">Redox-active center</keyword>
<dbReference type="Pfam" id="PF03960">
    <property type="entry name" value="ArsC"/>
    <property type="match status" value="1"/>
</dbReference>
<dbReference type="PANTHER" id="PTHR30041">
    <property type="entry name" value="ARSENATE REDUCTASE"/>
    <property type="match status" value="1"/>
</dbReference>
<dbReference type="InterPro" id="IPR036249">
    <property type="entry name" value="Thioredoxin-like_sf"/>
</dbReference>
<dbReference type="SUPFAM" id="SSF52833">
    <property type="entry name" value="Thioredoxin-like"/>
    <property type="match status" value="1"/>
</dbReference>
<dbReference type="CDD" id="cd03032">
    <property type="entry name" value="ArsC_Spx"/>
    <property type="match status" value="1"/>
</dbReference>
<dbReference type="NCBIfam" id="NF002459">
    <property type="entry name" value="PRK01655.1"/>
    <property type="match status" value="1"/>
</dbReference>
<dbReference type="RefSeq" id="WP_028020649.1">
    <property type="nucleotide sequence ID" value="NZ_CABLCA010000061.1"/>
</dbReference>
<evidence type="ECO:0000313" key="5">
    <source>
        <dbReference type="Proteomes" id="UP001249240"/>
    </source>
</evidence>
<evidence type="ECO:0000256" key="1">
    <source>
        <dbReference type="ARBA" id="ARBA00023157"/>
    </source>
</evidence>
<dbReference type="NCBIfam" id="TIGR01617">
    <property type="entry name" value="arsC_related"/>
    <property type="match status" value="1"/>
</dbReference>
<dbReference type="PROSITE" id="PS51353">
    <property type="entry name" value="ARSC"/>
    <property type="match status" value="1"/>
</dbReference>
<name>A0AAW8T2W2_9ENTE</name>
<dbReference type="PANTHER" id="PTHR30041:SF7">
    <property type="entry name" value="GLOBAL TRANSCRIPTIONAL REGULATOR SPX"/>
    <property type="match status" value="1"/>
</dbReference>
<dbReference type="EMBL" id="JARPXM010000032">
    <property type="protein sequence ID" value="MDT2540242.1"/>
    <property type="molecule type" value="Genomic_DNA"/>
</dbReference>
<dbReference type="InterPro" id="IPR006504">
    <property type="entry name" value="Tscrpt_reg_Spx/MgsR"/>
</dbReference>
<dbReference type="Proteomes" id="UP001249240">
    <property type="component" value="Unassembled WGS sequence"/>
</dbReference>
<organism evidence="4 5">
    <name type="scientific">Enterococcus raffinosus</name>
    <dbReference type="NCBI Taxonomy" id="71452"/>
    <lineage>
        <taxon>Bacteria</taxon>
        <taxon>Bacillati</taxon>
        <taxon>Bacillota</taxon>
        <taxon>Bacilli</taxon>
        <taxon>Lactobacillales</taxon>
        <taxon>Enterococcaceae</taxon>
        <taxon>Enterococcus</taxon>
    </lineage>
</organism>
<dbReference type="Gene3D" id="3.40.30.10">
    <property type="entry name" value="Glutaredoxin"/>
    <property type="match status" value="1"/>
</dbReference>
<dbReference type="InterPro" id="IPR006660">
    <property type="entry name" value="Arsenate_reductase-like"/>
</dbReference>
<comment type="caution">
    <text evidence="4">The sequence shown here is derived from an EMBL/GenBank/DDBJ whole genome shotgun (WGS) entry which is preliminary data.</text>
</comment>
<protein>
    <submittedName>
        <fullName evidence="4">Transcriptional regulator Spx</fullName>
    </submittedName>
</protein>
<accession>A0AAW8T2W2</accession>
<evidence type="ECO:0000313" key="4">
    <source>
        <dbReference type="EMBL" id="MDT2540242.1"/>
    </source>
</evidence>
<dbReference type="GeneID" id="67042424"/>
<evidence type="ECO:0000256" key="3">
    <source>
        <dbReference type="PROSITE-ProRule" id="PRU01282"/>
    </source>
</evidence>
<gene>
    <name evidence="4" type="primary">spx</name>
    <name evidence="4" type="ORF">P7D78_19235</name>
</gene>
<keyword evidence="1" id="KW-1015">Disulfide bond</keyword>
<proteinExistence type="inferred from homology"/>
<reference evidence="4" key="1">
    <citation type="submission" date="2023-03" db="EMBL/GenBank/DDBJ databases">
        <authorList>
            <person name="Shen W."/>
            <person name="Cai J."/>
        </authorList>
    </citation>
    <scope>NUCLEOTIDE SEQUENCE</scope>
    <source>
        <strain evidence="4">B646-2</strain>
    </source>
</reference>
<comment type="similarity">
    <text evidence="3">Belongs to the ArsC family.</text>
</comment>
<evidence type="ECO:0000256" key="2">
    <source>
        <dbReference type="ARBA" id="ARBA00023284"/>
    </source>
</evidence>
<dbReference type="AlphaFoldDB" id="A0AAW8T2W2"/>